<dbReference type="InterPro" id="IPR000772">
    <property type="entry name" value="Ricin_B_lectin"/>
</dbReference>
<feature type="domain" description="Ricin B lectin" evidence="2">
    <location>
        <begin position="427"/>
        <end position="549"/>
    </location>
</feature>
<organism evidence="3 4">
    <name type="scientific">Paractinoplanes durhamensis</name>
    <dbReference type="NCBI Taxonomy" id="113563"/>
    <lineage>
        <taxon>Bacteria</taxon>
        <taxon>Bacillati</taxon>
        <taxon>Actinomycetota</taxon>
        <taxon>Actinomycetes</taxon>
        <taxon>Micromonosporales</taxon>
        <taxon>Micromonosporaceae</taxon>
        <taxon>Paractinoplanes</taxon>
    </lineage>
</organism>
<name>A0ABQ3Z2Z0_9ACTN</name>
<proteinExistence type="predicted"/>
<dbReference type="RefSeq" id="WP_203730715.1">
    <property type="nucleotide sequence ID" value="NZ_BAAATX010000029.1"/>
</dbReference>
<dbReference type="InterPro" id="IPR023346">
    <property type="entry name" value="Lysozyme-like_dom_sf"/>
</dbReference>
<gene>
    <name evidence="3" type="ORF">Adu01nite_55350</name>
</gene>
<protein>
    <recommendedName>
        <fullName evidence="2">Ricin B lectin domain-containing protein</fullName>
    </recommendedName>
</protein>
<dbReference type="Proteomes" id="UP000637628">
    <property type="component" value="Unassembled WGS sequence"/>
</dbReference>
<feature type="region of interest" description="Disordered" evidence="1">
    <location>
        <begin position="377"/>
        <end position="421"/>
    </location>
</feature>
<evidence type="ECO:0000313" key="4">
    <source>
        <dbReference type="Proteomes" id="UP000637628"/>
    </source>
</evidence>
<dbReference type="Gene3D" id="1.10.530.10">
    <property type="match status" value="1"/>
</dbReference>
<dbReference type="SUPFAM" id="SSF50370">
    <property type="entry name" value="Ricin B-like lectins"/>
    <property type="match status" value="1"/>
</dbReference>
<reference evidence="3 4" key="1">
    <citation type="submission" date="2021-01" db="EMBL/GenBank/DDBJ databases">
        <title>Whole genome shotgun sequence of Actinoplanes durhamensis NBRC 14914.</title>
        <authorList>
            <person name="Komaki H."/>
            <person name="Tamura T."/>
        </authorList>
    </citation>
    <scope>NUCLEOTIDE SEQUENCE [LARGE SCALE GENOMIC DNA]</scope>
    <source>
        <strain evidence="3 4">NBRC 14914</strain>
    </source>
</reference>
<evidence type="ECO:0000256" key="1">
    <source>
        <dbReference type="SAM" id="MobiDB-lite"/>
    </source>
</evidence>
<sequence length="549" mass="55360">MAALNALRRRVTSSLPRGRAARLLAGGVATLLLTGVGGAVAGAALRGGSDSNELVGDPVPASQVAVIARAALACPQLTAARLAGQLMAASRFQVDATTSGGGSGVAGLTDAQWQLWAPWPGAARHDPAAETTALAHLMCDLAGQLRRDDLGDDLWQPMLAAHKSGVDAVRTARGIPADARDYVRTVVAYADWYTNHSALVAPADSAAPTTSAAPVKTAQPVPLPATLLPLVVAAGKQCPQVTGVRIAGQLMAASSFRADLLGADGAQGIAQFLPALWSRYARGGQSPWQPKDAVPTLATAMCSLTSALGGLTADPYPAALDAFRGGPVTAAPTAADPAGDFTDQVLAFAAYYAKDPRLATATAAPGARVPAVPPTVPVRASSAAPAPGNPPAAAAPGAGGTTTTTTAAAAPAPVKTTAAPAATTQATPTFKIVTLGDKCLEVPSSGSRLQIWTCNGSAGQKWSTGSDGSLRSGGDCLSFAGGAGDNGTAVVLAACTSAWYQKFWVNDSNDLVNYVNGKCVDVTDNVNADGTQLQAWDCTGGANQKWSRQ</sequence>
<dbReference type="Pfam" id="PF00652">
    <property type="entry name" value="Ricin_B_lectin"/>
    <property type="match status" value="1"/>
</dbReference>
<comment type="caution">
    <text evidence="3">The sequence shown here is derived from an EMBL/GenBank/DDBJ whole genome shotgun (WGS) entry which is preliminary data.</text>
</comment>
<dbReference type="Gene3D" id="2.80.10.50">
    <property type="match status" value="1"/>
</dbReference>
<dbReference type="EMBL" id="BOML01000043">
    <property type="protein sequence ID" value="GIE04185.1"/>
    <property type="molecule type" value="Genomic_DNA"/>
</dbReference>
<dbReference type="PROSITE" id="PS50231">
    <property type="entry name" value="RICIN_B_LECTIN"/>
    <property type="match status" value="1"/>
</dbReference>
<keyword evidence="4" id="KW-1185">Reference proteome</keyword>
<evidence type="ECO:0000259" key="2">
    <source>
        <dbReference type="SMART" id="SM00458"/>
    </source>
</evidence>
<dbReference type="SUPFAM" id="SSF53955">
    <property type="entry name" value="Lysozyme-like"/>
    <property type="match status" value="2"/>
</dbReference>
<accession>A0ABQ3Z2Z0</accession>
<evidence type="ECO:0000313" key="3">
    <source>
        <dbReference type="EMBL" id="GIE04185.1"/>
    </source>
</evidence>
<dbReference type="SMART" id="SM00458">
    <property type="entry name" value="RICIN"/>
    <property type="match status" value="1"/>
</dbReference>
<dbReference type="InterPro" id="IPR035992">
    <property type="entry name" value="Ricin_B-like_lectins"/>
</dbReference>